<comment type="subunit">
    <text evidence="12">Homodimer.</text>
</comment>
<dbReference type="InterPro" id="IPR045864">
    <property type="entry name" value="aa-tRNA-synth_II/BPL/LPL"/>
</dbReference>
<evidence type="ECO:0000256" key="12">
    <source>
        <dbReference type="HAMAP-Rule" id="MF_00184"/>
    </source>
</evidence>
<dbReference type="HAMAP" id="MF_00184">
    <property type="entry name" value="Thr_tRNA_synth"/>
    <property type="match status" value="1"/>
</dbReference>
<dbReference type="GO" id="GO:0046872">
    <property type="term" value="F:metal ion binding"/>
    <property type="evidence" value="ECO:0007669"/>
    <property type="project" value="UniProtKB-KW"/>
</dbReference>
<keyword evidence="5 12" id="KW-0547">Nucleotide-binding</keyword>
<dbReference type="SMART" id="SM00863">
    <property type="entry name" value="tRNA_SAD"/>
    <property type="match status" value="1"/>
</dbReference>
<name>A0A0G1QF49_9BACT</name>
<keyword evidence="12" id="KW-0963">Cytoplasm</keyword>
<comment type="catalytic activity">
    <reaction evidence="11 12">
        <text>tRNA(Thr) + L-threonine + ATP = L-threonyl-tRNA(Thr) + AMP + diphosphate + H(+)</text>
        <dbReference type="Rhea" id="RHEA:24624"/>
        <dbReference type="Rhea" id="RHEA-COMP:9670"/>
        <dbReference type="Rhea" id="RHEA-COMP:9704"/>
        <dbReference type="ChEBI" id="CHEBI:15378"/>
        <dbReference type="ChEBI" id="CHEBI:30616"/>
        <dbReference type="ChEBI" id="CHEBI:33019"/>
        <dbReference type="ChEBI" id="CHEBI:57926"/>
        <dbReference type="ChEBI" id="CHEBI:78442"/>
        <dbReference type="ChEBI" id="CHEBI:78534"/>
        <dbReference type="ChEBI" id="CHEBI:456215"/>
        <dbReference type="EC" id="6.1.1.3"/>
    </reaction>
</comment>
<dbReference type="InterPro" id="IPR002320">
    <property type="entry name" value="Thr-tRNA-ligase_IIa"/>
</dbReference>
<dbReference type="AlphaFoldDB" id="A0A0G1QF49"/>
<keyword evidence="6 12" id="KW-0862">Zinc</keyword>
<dbReference type="SUPFAM" id="SSF55186">
    <property type="entry name" value="ThrRS/AlaRS common domain"/>
    <property type="match status" value="1"/>
</dbReference>
<evidence type="ECO:0000313" key="15">
    <source>
        <dbReference type="Proteomes" id="UP000034020"/>
    </source>
</evidence>
<comment type="similarity">
    <text evidence="1 12">Belongs to the class-II aminoacyl-tRNA synthetase family.</text>
</comment>
<dbReference type="PANTHER" id="PTHR11451">
    <property type="entry name" value="THREONINE-TRNA LIGASE"/>
    <property type="match status" value="1"/>
</dbReference>
<dbReference type="InterPro" id="IPR004154">
    <property type="entry name" value="Anticodon-bd"/>
</dbReference>
<dbReference type="CDD" id="cd00771">
    <property type="entry name" value="ThrRS_core"/>
    <property type="match status" value="1"/>
</dbReference>
<keyword evidence="2 12" id="KW-0820">tRNA-binding</keyword>
<feature type="binding site" evidence="12">
    <location>
        <position position="485"/>
    </location>
    <ligand>
        <name>Zn(2+)</name>
        <dbReference type="ChEBI" id="CHEBI:29105"/>
        <note>catalytic</note>
    </ligand>
</feature>
<keyword evidence="3 12" id="KW-0436">Ligase</keyword>
<evidence type="ECO:0000256" key="11">
    <source>
        <dbReference type="ARBA" id="ARBA00049515"/>
    </source>
</evidence>
<comment type="cofactor">
    <cofactor evidence="12">
        <name>Zn(2+)</name>
        <dbReference type="ChEBI" id="CHEBI:29105"/>
    </cofactor>
    <text evidence="12">Binds 1 zinc ion per subunit.</text>
</comment>
<keyword evidence="8 12" id="KW-0694">RNA-binding</keyword>
<comment type="caution">
    <text evidence="12">Lacks conserved residue(s) required for the propagation of feature annotation.</text>
</comment>
<dbReference type="InterPro" id="IPR047246">
    <property type="entry name" value="ThrRS_anticodon"/>
</dbReference>
<dbReference type="CDD" id="cd00860">
    <property type="entry name" value="ThrRS_anticodon"/>
    <property type="match status" value="1"/>
</dbReference>
<dbReference type="PATRIC" id="fig|1618653.3.peg.196"/>
<keyword evidence="4 12" id="KW-0479">Metal-binding</keyword>
<dbReference type="Proteomes" id="UP000034020">
    <property type="component" value="Unassembled WGS sequence"/>
</dbReference>
<evidence type="ECO:0000256" key="9">
    <source>
        <dbReference type="ARBA" id="ARBA00022917"/>
    </source>
</evidence>
<evidence type="ECO:0000256" key="3">
    <source>
        <dbReference type="ARBA" id="ARBA00022598"/>
    </source>
</evidence>
<dbReference type="InterPro" id="IPR002314">
    <property type="entry name" value="aa-tRNA-synt_IIb"/>
</dbReference>
<organism evidence="14 15">
    <name type="scientific">Candidatus Giovannonibacteria bacterium GW2011_GWB1_45_9b</name>
    <dbReference type="NCBI Taxonomy" id="1618653"/>
    <lineage>
        <taxon>Bacteria</taxon>
        <taxon>Candidatus Giovannoniibacteriota</taxon>
    </lineage>
</organism>
<protein>
    <recommendedName>
        <fullName evidence="12">Threonine--tRNA ligase</fullName>
        <ecNumber evidence="12">6.1.1.3</ecNumber>
    </recommendedName>
    <alternativeName>
        <fullName evidence="12">Threonyl-tRNA synthetase</fullName>
        <shortName evidence="12">ThrRS</shortName>
    </alternativeName>
</protein>
<evidence type="ECO:0000256" key="1">
    <source>
        <dbReference type="ARBA" id="ARBA00008226"/>
    </source>
</evidence>
<dbReference type="PANTHER" id="PTHR11451:SF44">
    <property type="entry name" value="THREONINE--TRNA LIGASE, CHLOROPLASTIC_MITOCHONDRIAL 2"/>
    <property type="match status" value="1"/>
</dbReference>
<dbReference type="EMBL" id="LCLL01000011">
    <property type="protein sequence ID" value="KKU16378.1"/>
    <property type="molecule type" value="Genomic_DNA"/>
</dbReference>
<comment type="caution">
    <text evidence="14">The sequence shown here is derived from an EMBL/GenBank/DDBJ whole genome shotgun (WGS) entry which is preliminary data.</text>
</comment>
<evidence type="ECO:0000256" key="8">
    <source>
        <dbReference type="ARBA" id="ARBA00022884"/>
    </source>
</evidence>
<feature type="binding site" evidence="12">
    <location>
        <position position="304"/>
    </location>
    <ligand>
        <name>Zn(2+)</name>
        <dbReference type="ChEBI" id="CHEBI:29105"/>
        <note>catalytic</note>
    </ligand>
</feature>
<dbReference type="Gene3D" id="3.30.54.20">
    <property type="match status" value="1"/>
</dbReference>
<evidence type="ECO:0000256" key="4">
    <source>
        <dbReference type="ARBA" id="ARBA00022723"/>
    </source>
</evidence>
<gene>
    <name evidence="12" type="primary">thrS</name>
    <name evidence="14" type="ORF">UX24_C0011G0003</name>
</gene>
<dbReference type="InterPro" id="IPR006195">
    <property type="entry name" value="aa-tRNA-synth_II"/>
</dbReference>
<evidence type="ECO:0000313" key="14">
    <source>
        <dbReference type="EMBL" id="KKU16378.1"/>
    </source>
</evidence>
<dbReference type="Pfam" id="PF03129">
    <property type="entry name" value="HGTP_anticodon"/>
    <property type="match status" value="1"/>
</dbReference>
<dbReference type="SUPFAM" id="SSF55681">
    <property type="entry name" value="Class II aaRS and biotin synthetases"/>
    <property type="match status" value="1"/>
</dbReference>
<dbReference type="GO" id="GO:0000049">
    <property type="term" value="F:tRNA binding"/>
    <property type="evidence" value="ECO:0007669"/>
    <property type="project" value="UniProtKB-KW"/>
</dbReference>
<dbReference type="GO" id="GO:0005737">
    <property type="term" value="C:cytoplasm"/>
    <property type="evidence" value="ECO:0007669"/>
    <property type="project" value="UniProtKB-SubCell"/>
</dbReference>
<dbReference type="InterPro" id="IPR036621">
    <property type="entry name" value="Anticodon-bd_dom_sf"/>
</dbReference>
<dbReference type="Pfam" id="PF00587">
    <property type="entry name" value="tRNA-synt_2b"/>
    <property type="match status" value="1"/>
</dbReference>
<feature type="binding site" evidence="12">
    <location>
        <position position="355"/>
    </location>
    <ligand>
        <name>Zn(2+)</name>
        <dbReference type="ChEBI" id="CHEBI:29105"/>
        <note>catalytic</note>
    </ligand>
</feature>
<dbReference type="Pfam" id="PF07973">
    <property type="entry name" value="tRNA_SAD"/>
    <property type="match status" value="1"/>
</dbReference>
<comment type="subcellular location">
    <subcellularLocation>
        <location evidence="12">Cytoplasm</location>
    </subcellularLocation>
</comment>
<dbReference type="Gene3D" id="3.40.50.800">
    <property type="entry name" value="Anticodon-binding domain"/>
    <property type="match status" value="1"/>
</dbReference>
<feature type="domain" description="Aminoacyl-transfer RNA synthetases class-II family profile" evidence="13">
    <location>
        <begin position="211"/>
        <end position="508"/>
    </location>
</feature>
<keyword evidence="10 12" id="KW-0030">Aminoacyl-tRNA synthetase</keyword>
<accession>A0A0G1QF49</accession>
<evidence type="ECO:0000256" key="7">
    <source>
        <dbReference type="ARBA" id="ARBA00022840"/>
    </source>
</evidence>
<dbReference type="GO" id="GO:0006435">
    <property type="term" value="P:threonyl-tRNA aminoacylation"/>
    <property type="evidence" value="ECO:0007669"/>
    <property type="project" value="UniProtKB-UniRule"/>
</dbReference>
<evidence type="ECO:0000256" key="6">
    <source>
        <dbReference type="ARBA" id="ARBA00022833"/>
    </source>
</evidence>
<reference evidence="14 15" key="1">
    <citation type="journal article" date="2015" name="Nature">
        <title>rRNA introns, odd ribosomes, and small enigmatic genomes across a large radiation of phyla.</title>
        <authorList>
            <person name="Brown C.T."/>
            <person name="Hug L.A."/>
            <person name="Thomas B.C."/>
            <person name="Sharon I."/>
            <person name="Castelle C.J."/>
            <person name="Singh A."/>
            <person name="Wilkins M.J."/>
            <person name="Williams K.H."/>
            <person name="Banfield J.F."/>
        </authorList>
    </citation>
    <scope>NUCLEOTIDE SEQUENCE [LARGE SCALE GENOMIC DNA]</scope>
</reference>
<keyword evidence="7 12" id="KW-0067">ATP-binding</keyword>
<dbReference type="EC" id="6.1.1.3" evidence="12"/>
<proteinExistence type="inferred from homology"/>
<dbReference type="NCBIfam" id="TIGR00418">
    <property type="entry name" value="thrS"/>
    <property type="match status" value="1"/>
</dbReference>
<dbReference type="GO" id="GO:0005524">
    <property type="term" value="F:ATP binding"/>
    <property type="evidence" value="ECO:0007669"/>
    <property type="project" value="UniProtKB-UniRule"/>
</dbReference>
<evidence type="ECO:0000256" key="5">
    <source>
        <dbReference type="ARBA" id="ARBA00022741"/>
    </source>
</evidence>
<dbReference type="InterPro" id="IPR033728">
    <property type="entry name" value="ThrRS_core"/>
</dbReference>
<dbReference type="InterPro" id="IPR018163">
    <property type="entry name" value="Thr/Ala-tRNA-synth_IIc_edit"/>
</dbReference>
<dbReference type="PROSITE" id="PS50862">
    <property type="entry name" value="AA_TRNA_LIGASE_II"/>
    <property type="match status" value="1"/>
</dbReference>
<dbReference type="Gene3D" id="3.30.980.10">
    <property type="entry name" value="Threonyl-trna Synthetase, Chain A, domain 2"/>
    <property type="match status" value="1"/>
</dbReference>
<dbReference type="InterPro" id="IPR012947">
    <property type="entry name" value="tRNA_SAD"/>
</dbReference>
<dbReference type="GO" id="GO:0004829">
    <property type="term" value="F:threonine-tRNA ligase activity"/>
    <property type="evidence" value="ECO:0007669"/>
    <property type="project" value="UniProtKB-UniRule"/>
</dbReference>
<dbReference type="Gene3D" id="3.30.930.10">
    <property type="entry name" value="Bira Bifunctional Protein, Domain 2"/>
    <property type="match status" value="1"/>
</dbReference>
<evidence type="ECO:0000256" key="2">
    <source>
        <dbReference type="ARBA" id="ARBA00022555"/>
    </source>
</evidence>
<dbReference type="FunFam" id="3.40.50.800:FF:000001">
    <property type="entry name" value="Threonine--tRNA ligase"/>
    <property type="match status" value="1"/>
</dbReference>
<dbReference type="PRINTS" id="PR01047">
    <property type="entry name" value="TRNASYNTHTHR"/>
</dbReference>
<dbReference type="SUPFAM" id="SSF52954">
    <property type="entry name" value="Class II aaRS ABD-related"/>
    <property type="match status" value="1"/>
</dbReference>
<keyword evidence="9 12" id="KW-0648">Protein biosynthesis</keyword>
<sequence>MIFIVVLLSLINYQMEKYSINTIRHTLAHVMAYAVKQMFPETKFGIGPVIEDGFYYDFDTEHSFSDKDFAEIEKRMRKIIADKLPVEHLFMPVDEAIFVFKKNKQKYKAEILEEIKRGERPAEAEEDLNKEKNGQISFYKIGEFIDLCKGPHVSNTGDLPEDGFKLSRVAGAYWHGSEKNPQLQRIYALAFETKKELTDYETMLEEAKKRDHRKLGKELELFTIIDEIGPGLPLFYPKGTILRRIVENFITEVQEKRGYTPIWIPHITKSELYKISGHLDKYDAMYPPMKLKDEADYYLKPMNCPHFMMLYKSLQHSYRELPIRFVCTTTNYRYEKSGELSGLTRVRSLTQDDCHVFAAPEQVESEIELMLDMVEEVYNVFGFKDFWVRISTHDPKNREKYIGDPKIWEKSEAVLTNVIKKRGWKYDIGIGEAAFYGPKLDFIFKDVIGRQWQLSTIQLDMNLPERFDLEYATQDNTKARPIVIHRAILGSTERFLGILIEHFAGAFPLWLAPVQVAILPISDKQNDFANKVLKSLTEAGIRAEANTLNETLGRKIRDAELKKIPYLAVIGDKEIVANAIAVRQRGKGDIGQIKLEKFIEQLQEEISSKK</sequence>
<dbReference type="FunFam" id="3.30.930.10:FF:000002">
    <property type="entry name" value="Threonine--tRNA ligase"/>
    <property type="match status" value="1"/>
</dbReference>
<evidence type="ECO:0000256" key="10">
    <source>
        <dbReference type="ARBA" id="ARBA00023146"/>
    </source>
</evidence>
<evidence type="ECO:0000259" key="13">
    <source>
        <dbReference type="PROSITE" id="PS50862"/>
    </source>
</evidence>